<sequence length="40" mass="4546">MLDLIELRRIEATEDIANQLSKSRNGVYLPHGPQILLNIT</sequence>
<name>A0A820NZ57_9BILA</name>
<protein>
    <submittedName>
        <fullName evidence="1">Uncharacterized protein</fullName>
    </submittedName>
</protein>
<gene>
    <name evidence="1" type="ORF">JBS370_LOCUS43311</name>
</gene>
<feature type="non-terminal residue" evidence="1">
    <location>
        <position position="40"/>
    </location>
</feature>
<accession>A0A820NZ57</accession>
<organism evidence="1 2">
    <name type="scientific">Rotaria sordida</name>
    <dbReference type="NCBI Taxonomy" id="392033"/>
    <lineage>
        <taxon>Eukaryota</taxon>
        <taxon>Metazoa</taxon>
        <taxon>Spiralia</taxon>
        <taxon>Gnathifera</taxon>
        <taxon>Rotifera</taxon>
        <taxon>Eurotatoria</taxon>
        <taxon>Bdelloidea</taxon>
        <taxon>Philodinida</taxon>
        <taxon>Philodinidae</taxon>
        <taxon>Rotaria</taxon>
    </lineage>
</organism>
<evidence type="ECO:0000313" key="1">
    <source>
        <dbReference type="EMBL" id="CAF4396263.1"/>
    </source>
</evidence>
<evidence type="ECO:0000313" key="2">
    <source>
        <dbReference type="Proteomes" id="UP000663836"/>
    </source>
</evidence>
<proteinExistence type="predicted"/>
<dbReference type="EMBL" id="CAJOBD010065440">
    <property type="protein sequence ID" value="CAF4396263.1"/>
    <property type="molecule type" value="Genomic_DNA"/>
</dbReference>
<dbReference type="Proteomes" id="UP000663836">
    <property type="component" value="Unassembled WGS sequence"/>
</dbReference>
<comment type="caution">
    <text evidence="1">The sequence shown here is derived from an EMBL/GenBank/DDBJ whole genome shotgun (WGS) entry which is preliminary data.</text>
</comment>
<reference evidence="1" key="1">
    <citation type="submission" date="2021-02" db="EMBL/GenBank/DDBJ databases">
        <authorList>
            <person name="Nowell W R."/>
        </authorList>
    </citation>
    <scope>NUCLEOTIDE SEQUENCE</scope>
</reference>
<dbReference type="AlphaFoldDB" id="A0A820NZ57"/>